<evidence type="ECO:0000313" key="7">
    <source>
        <dbReference type="EMBL" id="MBB3997870.1"/>
    </source>
</evidence>
<protein>
    <submittedName>
        <fullName evidence="7">Multiple sugar transport system substrate-binding protein</fullName>
    </submittedName>
</protein>
<gene>
    <name evidence="7" type="ORF">GGR04_001708</name>
</gene>
<dbReference type="InterPro" id="IPR050490">
    <property type="entry name" value="Bact_solute-bd_prot1"/>
</dbReference>
<accession>A0A7W6EAQ4</accession>
<evidence type="ECO:0000256" key="6">
    <source>
        <dbReference type="SAM" id="MobiDB-lite"/>
    </source>
</evidence>
<dbReference type="PROSITE" id="PS51318">
    <property type="entry name" value="TAT"/>
    <property type="match status" value="1"/>
</dbReference>
<keyword evidence="4" id="KW-0732">Signal</keyword>
<dbReference type="AlphaFoldDB" id="A0A7W6EAQ4"/>
<comment type="subcellular location">
    <subcellularLocation>
        <location evidence="1">Periplasm</location>
    </subcellularLocation>
</comment>
<dbReference type="CDD" id="cd14750">
    <property type="entry name" value="PBP2_TMBP"/>
    <property type="match status" value="1"/>
</dbReference>
<keyword evidence="8" id="KW-1185">Reference proteome</keyword>
<dbReference type="Gene3D" id="3.40.190.10">
    <property type="entry name" value="Periplasmic binding protein-like II"/>
    <property type="match status" value="2"/>
</dbReference>
<dbReference type="EMBL" id="JACIEK010000003">
    <property type="protein sequence ID" value="MBB3997870.1"/>
    <property type="molecule type" value="Genomic_DNA"/>
</dbReference>
<dbReference type="GO" id="GO:0042597">
    <property type="term" value="C:periplasmic space"/>
    <property type="evidence" value="ECO:0007669"/>
    <property type="project" value="UniProtKB-SubCell"/>
</dbReference>
<evidence type="ECO:0000256" key="4">
    <source>
        <dbReference type="ARBA" id="ARBA00022729"/>
    </source>
</evidence>
<evidence type="ECO:0000313" key="8">
    <source>
        <dbReference type="Proteomes" id="UP000542776"/>
    </source>
</evidence>
<keyword evidence="3" id="KW-0813">Transport</keyword>
<feature type="region of interest" description="Disordered" evidence="6">
    <location>
        <begin position="1"/>
        <end position="36"/>
    </location>
</feature>
<comment type="similarity">
    <text evidence="2">Belongs to the bacterial solute-binding protein 1 family.</text>
</comment>
<dbReference type="PANTHER" id="PTHR43649:SF34">
    <property type="entry name" value="ABC TRANSPORTER PERIPLASMIC-BINDING PROTEIN YCJN-RELATED"/>
    <property type="match status" value="1"/>
</dbReference>
<organism evidence="7 8">
    <name type="scientific">Aureimonas pseudogalii</name>
    <dbReference type="NCBI Taxonomy" id="1744844"/>
    <lineage>
        <taxon>Bacteria</taxon>
        <taxon>Pseudomonadati</taxon>
        <taxon>Pseudomonadota</taxon>
        <taxon>Alphaproteobacteria</taxon>
        <taxon>Hyphomicrobiales</taxon>
        <taxon>Aurantimonadaceae</taxon>
        <taxon>Aureimonas</taxon>
    </lineage>
</organism>
<keyword evidence="7" id="KW-0762">Sugar transport</keyword>
<dbReference type="RefSeq" id="WP_246393019.1">
    <property type="nucleotide sequence ID" value="NZ_JACIEK010000003.1"/>
</dbReference>
<comment type="caution">
    <text evidence="7">The sequence shown here is derived from an EMBL/GenBank/DDBJ whole genome shotgun (WGS) entry which is preliminary data.</text>
</comment>
<dbReference type="SUPFAM" id="SSF53850">
    <property type="entry name" value="Periplasmic binding protein-like II"/>
    <property type="match status" value="1"/>
</dbReference>
<dbReference type="InterPro" id="IPR006059">
    <property type="entry name" value="SBP"/>
</dbReference>
<dbReference type="Proteomes" id="UP000542776">
    <property type="component" value="Unassembled WGS sequence"/>
</dbReference>
<sequence>MSKFETDTPIGEGVRADTAAPDREPAPVRGSALAGPTDRRRFLQGAGLMAGAVAVSGLSGGALVAGFPGTARAQSRTEITFASAKFFGKQTIAEVVEMYNQAQSKVHVKYIELPPPSSSTEVHQALVQQLARRSGTPDVFTQDVVWIAEFAGAGWALPLDEYFPAAERSNFFPGLIEACTYQGKLTALPWFVDSGMLYYRKDLLEGAGAKVPETWDELAAAAAELQKAGKVDFGYLWQGKQAEVLVCDVVEAIASNGGSILGPDGKSAAINGEKAVQAVQFLYDTINKTKISPSDVLSWDEEPSRLPFTGGKAAFLRNWSYVYPIAQDPSGSSVVDKVGVAPLPHFAGGKSAACLGGYQYGINANTKNREAAVDFLTWMASPDTQLHYALQLGLAPTRPSVFDSAKLGAEQPFMQTLKPVFTGATPRPVTAKYAQVTLAVQSGVSRALVSGDIKKELDAAAARITSILA</sequence>
<evidence type="ECO:0000256" key="3">
    <source>
        <dbReference type="ARBA" id="ARBA00022448"/>
    </source>
</evidence>
<evidence type="ECO:0000256" key="1">
    <source>
        <dbReference type="ARBA" id="ARBA00004418"/>
    </source>
</evidence>
<name>A0A7W6EAQ4_9HYPH</name>
<dbReference type="Pfam" id="PF01547">
    <property type="entry name" value="SBP_bac_1"/>
    <property type="match status" value="1"/>
</dbReference>
<reference evidence="7 8" key="1">
    <citation type="submission" date="2020-08" db="EMBL/GenBank/DDBJ databases">
        <title>Genomic Encyclopedia of Type Strains, Phase IV (KMG-IV): sequencing the most valuable type-strain genomes for metagenomic binning, comparative biology and taxonomic classification.</title>
        <authorList>
            <person name="Goeker M."/>
        </authorList>
    </citation>
    <scope>NUCLEOTIDE SEQUENCE [LARGE SCALE GENOMIC DNA]</scope>
    <source>
        <strain evidence="7 8">DSM 102238</strain>
    </source>
</reference>
<dbReference type="InterPro" id="IPR006311">
    <property type="entry name" value="TAT_signal"/>
</dbReference>
<evidence type="ECO:0000256" key="5">
    <source>
        <dbReference type="ARBA" id="ARBA00022764"/>
    </source>
</evidence>
<proteinExistence type="inferred from homology"/>
<keyword evidence="5" id="KW-0574">Periplasm</keyword>
<dbReference type="PANTHER" id="PTHR43649">
    <property type="entry name" value="ARABINOSE-BINDING PROTEIN-RELATED"/>
    <property type="match status" value="1"/>
</dbReference>
<evidence type="ECO:0000256" key="2">
    <source>
        <dbReference type="ARBA" id="ARBA00008520"/>
    </source>
</evidence>